<keyword evidence="3" id="KW-0413">Isomerase</keyword>
<evidence type="ECO:0000259" key="2">
    <source>
        <dbReference type="Pfam" id="PF12680"/>
    </source>
</evidence>
<feature type="signal peptide" evidence="1">
    <location>
        <begin position="1"/>
        <end position="23"/>
    </location>
</feature>
<dbReference type="AlphaFoldDB" id="A0A2P8FJ18"/>
<evidence type="ECO:0000313" key="3">
    <source>
        <dbReference type="EMBL" id="PSL21708.1"/>
    </source>
</evidence>
<name>A0A2P8FJ18_9RHOB</name>
<evidence type="ECO:0000313" key="4">
    <source>
        <dbReference type="Proteomes" id="UP000240418"/>
    </source>
</evidence>
<dbReference type="Pfam" id="PF12680">
    <property type="entry name" value="SnoaL_2"/>
    <property type="match status" value="1"/>
</dbReference>
<dbReference type="InterPro" id="IPR037401">
    <property type="entry name" value="SnoaL-like"/>
</dbReference>
<dbReference type="GO" id="GO:0016853">
    <property type="term" value="F:isomerase activity"/>
    <property type="evidence" value="ECO:0007669"/>
    <property type="project" value="UniProtKB-KW"/>
</dbReference>
<accession>A0A2P8FJ18</accession>
<dbReference type="Proteomes" id="UP000240418">
    <property type="component" value="Unassembled WGS sequence"/>
</dbReference>
<evidence type="ECO:0000256" key="1">
    <source>
        <dbReference type="SAM" id="SignalP"/>
    </source>
</evidence>
<comment type="caution">
    <text evidence="3">The sequence shown here is derived from an EMBL/GenBank/DDBJ whole genome shotgun (WGS) entry which is preliminary data.</text>
</comment>
<reference evidence="3 4" key="1">
    <citation type="submission" date="2018-03" db="EMBL/GenBank/DDBJ databases">
        <title>Genomic Encyclopedia of Archaeal and Bacterial Type Strains, Phase II (KMG-II): from individual species to whole genera.</title>
        <authorList>
            <person name="Goeker M."/>
        </authorList>
    </citation>
    <scope>NUCLEOTIDE SEQUENCE [LARGE SCALE GENOMIC DNA]</scope>
    <source>
        <strain evidence="3 4">DSM 100673</strain>
    </source>
</reference>
<dbReference type="Gene3D" id="3.10.450.50">
    <property type="match status" value="1"/>
</dbReference>
<dbReference type="OrthoDB" id="5464938at2"/>
<keyword evidence="4" id="KW-1185">Reference proteome</keyword>
<dbReference type="RefSeq" id="WP_106606437.1">
    <property type="nucleotide sequence ID" value="NZ_PYGJ01000001.1"/>
</dbReference>
<proteinExistence type="predicted"/>
<sequence>MNRSTLAAAAIAASTIVSGGAVAADQAANIQTIKDFYQFLENKDVPSFAELLADEAVQDMPYAPSNFMNRVETREGIHELFAGFPDATNHVRFDILAIYPTNDANVVLAEIDGMIDFKGAEKPYLQQYMTVFNFDDEGKITLFREYFNPIPFAEAVGLGKYVPAVE</sequence>
<dbReference type="InterPro" id="IPR032710">
    <property type="entry name" value="NTF2-like_dom_sf"/>
</dbReference>
<feature type="chain" id="PRO_5015143844" evidence="1">
    <location>
        <begin position="24"/>
        <end position="166"/>
    </location>
</feature>
<gene>
    <name evidence="3" type="ORF">CLV88_101132</name>
</gene>
<keyword evidence="1" id="KW-0732">Signal</keyword>
<organism evidence="3 4">
    <name type="scientific">Shimia abyssi</name>
    <dbReference type="NCBI Taxonomy" id="1662395"/>
    <lineage>
        <taxon>Bacteria</taxon>
        <taxon>Pseudomonadati</taxon>
        <taxon>Pseudomonadota</taxon>
        <taxon>Alphaproteobacteria</taxon>
        <taxon>Rhodobacterales</taxon>
        <taxon>Roseobacteraceae</taxon>
    </lineage>
</organism>
<feature type="domain" description="SnoaL-like" evidence="2">
    <location>
        <begin position="34"/>
        <end position="141"/>
    </location>
</feature>
<protein>
    <submittedName>
        <fullName evidence="3">Ketosteroid isomerase-like protein</fullName>
    </submittedName>
</protein>
<dbReference type="EMBL" id="PYGJ01000001">
    <property type="protein sequence ID" value="PSL21708.1"/>
    <property type="molecule type" value="Genomic_DNA"/>
</dbReference>
<dbReference type="SUPFAM" id="SSF54427">
    <property type="entry name" value="NTF2-like"/>
    <property type="match status" value="1"/>
</dbReference>